<evidence type="ECO:0000256" key="1">
    <source>
        <dbReference type="SAM" id="SignalP"/>
    </source>
</evidence>
<reference evidence="2 3" key="1">
    <citation type="submission" date="2020-02" db="EMBL/GenBank/DDBJ databases">
        <authorList>
            <person name="Yang Z."/>
        </authorList>
    </citation>
    <scope>NUCLEOTIDE SEQUENCE [LARGE SCALE GENOMIC DNA]</scope>
    <source>
        <strain evidence="2 3">HX-7-9</strain>
    </source>
</reference>
<sequence length="152" mass="16459">MDKLTARAGVRCGLGTLAVCLSLFMAGPVLAEPVGPSGFTRAEIAAFAREVQGALERHDTRRLAHLSQWPLRVNVAPGKVRLVGRSALPREFGRVFSPALIAKVRAQEADTLFENADGVMFGDGELWAHGVCEDRVCRRARLLLFAVNPPPT</sequence>
<accession>A0A6B2KUL7</accession>
<keyword evidence="3" id="KW-1185">Reference proteome</keyword>
<dbReference type="AlphaFoldDB" id="A0A6B2KUL7"/>
<protein>
    <submittedName>
        <fullName evidence="2">Uncharacterized protein</fullName>
    </submittedName>
</protein>
<organism evidence="2 3">
    <name type="scientific">Crenobacter caeni</name>
    <dbReference type="NCBI Taxonomy" id="2705474"/>
    <lineage>
        <taxon>Bacteria</taxon>
        <taxon>Pseudomonadati</taxon>
        <taxon>Pseudomonadota</taxon>
        <taxon>Betaproteobacteria</taxon>
        <taxon>Neisseriales</taxon>
        <taxon>Neisseriaceae</taxon>
        <taxon>Crenobacter</taxon>
    </lineage>
</organism>
<evidence type="ECO:0000313" key="2">
    <source>
        <dbReference type="EMBL" id="NDV13699.1"/>
    </source>
</evidence>
<keyword evidence="1" id="KW-0732">Signal</keyword>
<gene>
    <name evidence="2" type="ORF">GZH52_13005</name>
</gene>
<feature type="signal peptide" evidence="1">
    <location>
        <begin position="1"/>
        <end position="31"/>
    </location>
</feature>
<dbReference type="EMBL" id="JAAGAA010000012">
    <property type="protein sequence ID" value="NDV13699.1"/>
    <property type="molecule type" value="Genomic_DNA"/>
</dbReference>
<feature type="chain" id="PRO_5025465270" evidence="1">
    <location>
        <begin position="32"/>
        <end position="152"/>
    </location>
</feature>
<dbReference type="RefSeq" id="WP_163316911.1">
    <property type="nucleotide sequence ID" value="NZ_JAAGAA010000012.1"/>
</dbReference>
<comment type="caution">
    <text evidence="2">The sequence shown here is derived from an EMBL/GenBank/DDBJ whole genome shotgun (WGS) entry which is preliminary data.</text>
</comment>
<dbReference type="Proteomes" id="UP000482578">
    <property type="component" value="Unassembled WGS sequence"/>
</dbReference>
<proteinExistence type="predicted"/>
<evidence type="ECO:0000313" key="3">
    <source>
        <dbReference type="Proteomes" id="UP000482578"/>
    </source>
</evidence>
<name>A0A6B2KUL7_9NEIS</name>